<evidence type="ECO:0000256" key="2">
    <source>
        <dbReference type="ARBA" id="ARBA00022801"/>
    </source>
</evidence>
<dbReference type="Proteomes" id="UP000294621">
    <property type="component" value="Unassembled WGS sequence"/>
</dbReference>
<name>A0A4V3B205_9MICC</name>
<evidence type="ECO:0000313" key="6">
    <source>
        <dbReference type="EMBL" id="TDL38918.1"/>
    </source>
</evidence>
<proteinExistence type="inferred from homology"/>
<dbReference type="Gene3D" id="1.10.439.10">
    <property type="entry name" value="Penicillin Amidohydrolase, domain 1"/>
    <property type="match status" value="1"/>
</dbReference>
<comment type="caution">
    <text evidence="6">The sequence shown here is derived from an EMBL/GenBank/DDBJ whole genome shotgun (WGS) entry which is preliminary data.</text>
</comment>
<keyword evidence="5" id="KW-0479">Metal-binding</keyword>
<dbReference type="Pfam" id="PF01804">
    <property type="entry name" value="Penicil_amidase"/>
    <property type="match status" value="1"/>
</dbReference>
<evidence type="ECO:0000256" key="1">
    <source>
        <dbReference type="ARBA" id="ARBA00006586"/>
    </source>
</evidence>
<dbReference type="Gene3D" id="3.60.20.10">
    <property type="entry name" value="Glutamine Phosphoribosylpyrophosphate, subunit 1, domain 1"/>
    <property type="match status" value="1"/>
</dbReference>
<dbReference type="SUPFAM" id="SSF56235">
    <property type="entry name" value="N-terminal nucleophile aminohydrolases (Ntn hydrolases)"/>
    <property type="match status" value="1"/>
</dbReference>
<comment type="similarity">
    <text evidence="1">Belongs to the peptidase S45 family.</text>
</comment>
<protein>
    <submittedName>
        <fullName evidence="6">Penicillin acylase family protein</fullName>
    </submittedName>
</protein>
<feature type="binding site" evidence="5">
    <location>
        <position position="246"/>
    </location>
    <ligand>
        <name>Ca(2+)</name>
        <dbReference type="ChEBI" id="CHEBI:29108"/>
    </ligand>
</feature>
<dbReference type="EMBL" id="SMZQ01000003">
    <property type="protein sequence ID" value="TDL38918.1"/>
    <property type="molecule type" value="Genomic_DNA"/>
</dbReference>
<gene>
    <name evidence="6" type="ORF">E2R57_08305</name>
</gene>
<dbReference type="GO" id="GO:0046872">
    <property type="term" value="F:metal ion binding"/>
    <property type="evidence" value="ECO:0007669"/>
    <property type="project" value="UniProtKB-KW"/>
</dbReference>
<keyword evidence="5" id="KW-0106">Calcium</keyword>
<dbReference type="GO" id="GO:0017000">
    <property type="term" value="P:antibiotic biosynthetic process"/>
    <property type="evidence" value="ECO:0007669"/>
    <property type="project" value="InterPro"/>
</dbReference>
<organism evidence="6 7">
    <name type="scientific">Arthrobacter nitrophenolicus</name>
    <dbReference type="NCBI Taxonomy" id="683150"/>
    <lineage>
        <taxon>Bacteria</taxon>
        <taxon>Bacillati</taxon>
        <taxon>Actinomycetota</taxon>
        <taxon>Actinomycetes</taxon>
        <taxon>Micrococcales</taxon>
        <taxon>Micrococcaceae</taxon>
        <taxon>Arthrobacter</taxon>
    </lineage>
</organism>
<feature type="active site" description="Nucleophile" evidence="4">
    <location>
        <position position="170"/>
    </location>
</feature>
<dbReference type="AlphaFoldDB" id="A0A4V3B205"/>
<dbReference type="InterPro" id="IPR023343">
    <property type="entry name" value="Penicillin_amidase_dom1"/>
</dbReference>
<dbReference type="PANTHER" id="PTHR34218">
    <property type="entry name" value="PEPTIDASE S45 PENICILLIN AMIDASE"/>
    <property type="match status" value="1"/>
</dbReference>
<accession>A0A4V3B205</accession>
<comment type="cofactor">
    <cofactor evidence="5">
        <name>Ca(2+)</name>
        <dbReference type="ChEBI" id="CHEBI:29108"/>
    </cofactor>
    <text evidence="5">Binds 1 Ca(2+) ion per dimer.</text>
</comment>
<feature type="binding site" evidence="5">
    <location>
        <position position="243"/>
    </location>
    <ligand>
        <name>Ca(2+)</name>
        <dbReference type="ChEBI" id="CHEBI:29108"/>
    </ligand>
</feature>
<sequence>MAAETFRDPWGIPHLRAGSATELAFLQGENAATDRSWQIEVERWRSEGRTAEHLGPDGVMWDRFARQARIDDTARRCFRNLDQATQQWCGAYVDGVNHALGAGCRDAREFRDTATAPARWEPWTPLGVFLVHHILFSTFPNKLWRDHVARTLGAEAVELFSIEAPVWAGSNAWAATGGLTGSGAPLIAGDPHRLLELPGVYQQVRLACPEFDAVGLAFPGVPGLPHFGHTGTAAWAVTNAMADYQDLYREQLRRDGSTLQALGPDGWEPVVADHQEEILVRGAATETVHVIETARGPVISGGSPVISGGSPVISGAPDGGALSLRAPSRAGGRLGFEALLPLLRSRRAADIEAALQAWVEPVNCVLAADAGGDVRQLVAGKVPVRNAENRVRPVPAESPQHRWTGTWVELPASRVDALAVNANDRESGGGSLTGLEFAPAHRARRIRQLLEDAGDNLDVEDMQRIHMDCRLGSWPALHALLAGPGGKDGIPLSTPAAELRDRLLAWDGSMHAASTDAAAFAAWRSALVVELAGDPLLAPLAAPAGHSGLFAPWLNPVSRVGFALETIIAKGAGHGIDVAAAAGRALEAAAASPSSAAWGESHTVLPLHALSDFPGAGAAAPAVPATALSGDTSCVLCTESLPGVTDASFRGPVARYVWDLSDRSKSRWIVPFGASGQADDPNFLSQLPLWAAGELLPVITDWDQLTKETP</sequence>
<reference evidence="6 7" key="1">
    <citation type="submission" date="2019-03" db="EMBL/GenBank/DDBJ databases">
        <title>Genome Sequencing and Assembly of Various Microbes Isolated from Partially Reclaimed Soil and Acid Mine Drainage (AMD) Site.</title>
        <authorList>
            <person name="Steinbock B."/>
            <person name="Bechtold R."/>
            <person name="Sevigny J.L."/>
            <person name="Thomas D."/>
            <person name="Cuthill L.R."/>
            <person name="Aveiro Johannsen E.J."/>
            <person name="Thomas K."/>
            <person name="Ghosh A."/>
        </authorList>
    </citation>
    <scope>NUCLEOTIDE SEQUENCE [LARGE SCALE GENOMIC DNA]</scope>
    <source>
        <strain evidence="6 7">S-A1</strain>
    </source>
</reference>
<dbReference type="Gene3D" id="2.30.120.10">
    <property type="match status" value="1"/>
</dbReference>
<dbReference type="OrthoDB" id="9759796at2"/>
<dbReference type="PANTHER" id="PTHR34218:SF4">
    <property type="entry name" value="ACYL-HOMOSERINE LACTONE ACYLASE QUIP"/>
    <property type="match status" value="1"/>
</dbReference>
<keyword evidence="3" id="KW-0865">Zymogen</keyword>
<evidence type="ECO:0000256" key="5">
    <source>
        <dbReference type="PIRSR" id="PIRSR001227-2"/>
    </source>
</evidence>
<dbReference type="InterPro" id="IPR043146">
    <property type="entry name" value="Penicillin_amidase_N_B-knob"/>
</dbReference>
<evidence type="ECO:0000313" key="7">
    <source>
        <dbReference type="Proteomes" id="UP000294621"/>
    </source>
</evidence>
<dbReference type="InterPro" id="IPR043147">
    <property type="entry name" value="Penicillin_amidase_A-knob"/>
</dbReference>
<dbReference type="InterPro" id="IPR014395">
    <property type="entry name" value="Pen/GL7ACA/AHL_acylase"/>
</dbReference>
<dbReference type="PIRSF" id="PIRSF001227">
    <property type="entry name" value="Pen_acylase"/>
    <property type="match status" value="1"/>
</dbReference>
<keyword evidence="2" id="KW-0378">Hydrolase</keyword>
<dbReference type="InterPro" id="IPR029055">
    <property type="entry name" value="Ntn_hydrolases_N"/>
</dbReference>
<evidence type="ECO:0000256" key="4">
    <source>
        <dbReference type="PIRSR" id="PIRSR001227-1"/>
    </source>
</evidence>
<dbReference type="InterPro" id="IPR002692">
    <property type="entry name" value="S45"/>
</dbReference>
<dbReference type="Gene3D" id="1.10.1400.10">
    <property type="match status" value="1"/>
</dbReference>
<dbReference type="RefSeq" id="WP_133348074.1">
    <property type="nucleotide sequence ID" value="NZ_SMZQ01000003.1"/>
</dbReference>
<dbReference type="STRING" id="683150.G205_15075"/>
<evidence type="ECO:0000256" key="3">
    <source>
        <dbReference type="ARBA" id="ARBA00023145"/>
    </source>
</evidence>
<dbReference type="GO" id="GO:0016811">
    <property type="term" value="F:hydrolase activity, acting on carbon-nitrogen (but not peptide) bonds, in linear amides"/>
    <property type="evidence" value="ECO:0007669"/>
    <property type="project" value="InterPro"/>
</dbReference>